<evidence type="ECO:0000256" key="3">
    <source>
        <dbReference type="ARBA" id="ARBA00005286"/>
    </source>
</evidence>
<evidence type="ECO:0000256" key="8">
    <source>
        <dbReference type="ARBA" id="ARBA00023002"/>
    </source>
</evidence>
<feature type="binding site" evidence="12">
    <location>
        <begin position="174"/>
        <end position="175"/>
    </location>
    <ligand>
        <name>substrate</name>
    </ligand>
</feature>
<feature type="binding site" evidence="13">
    <location>
        <position position="286"/>
    </location>
    <ligand>
        <name>Fe cation</name>
        <dbReference type="ChEBI" id="CHEBI:24875"/>
        <label>1</label>
    </ligand>
</feature>
<feature type="binding site" evidence="13">
    <location>
        <position position="253"/>
    </location>
    <ligand>
        <name>Fe cation</name>
        <dbReference type="ChEBI" id="CHEBI:24875"/>
        <label>1</label>
    </ligand>
</feature>
<keyword evidence="14" id="KW-0597">Phosphoprotein</keyword>
<dbReference type="PANTHER" id="PTHR12588:SF0">
    <property type="entry name" value="INOSITOL OXYGENASE"/>
    <property type="match status" value="1"/>
</dbReference>
<gene>
    <name evidence="18" type="primary">LOC114464236</name>
    <name evidence="17" type="synonym">miox</name>
</gene>
<reference evidence="18" key="2">
    <citation type="submission" date="2025-05" db="UniProtKB">
        <authorList>
            <consortium name="Ensembl"/>
        </authorList>
    </citation>
    <scope>IDENTIFICATION</scope>
</reference>
<evidence type="ECO:0000313" key="18">
    <source>
        <dbReference type="Ensembl" id="ENSGWIP00000012146.1"/>
    </source>
</evidence>
<evidence type="ECO:0000313" key="17">
    <source>
        <dbReference type="Ensembl" id="ENSGWIP00000012088.1"/>
    </source>
</evidence>
<proteinExistence type="inferred from homology"/>
<evidence type="ECO:0000256" key="15">
    <source>
        <dbReference type="RuleBase" id="RU367039"/>
    </source>
</evidence>
<dbReference type="GO" id="GO:0050113">
    <property type="term" value="F:inositol oxygenase activity"/>
    <property type="evidence" value="ECO:0007669"/>
    <property type="project" value="UniProtKB-UniRule"/>
</dbReference>
<evidence type="ECO:0000313" key="19">
    <source>
        <dbReference type="Proteomes" id="UP000694680"/>
    </source>
</evidence>
<feature type="binding site" evidence="13">
    <location>
        <position position="227"/>
    </location>
    <ligand>
        <name>Fe cation</name>
        <dbReference type="ChEBI" id="CHEBI:24875"/>
        <label>1</label>
    </ligand>
</feature>
<keyword evidence="6 15" id="KW-0963">Cytoplasm</keyword>
<dbReference type="GO" id="GO:0005737">
    <property type="term" value="C:cytoplasm"/>
    <property type="evidence" value="ECO:0007669"/>
    <property type="project" value="UniProtKB-SubCell"/>
</dbReference>
<keyword evidence="8 15" id="KW-0560">Oxidoreductase</keyword>
<evidence type="ECO:0000256" key="4">
    <source>
        <dbReference type="ARBA" id="ARBA00011919"/>
    </source>
</evidence>
<sequence>LDNHIRMQEFTLKTYKTYITYTPNNLKIHKTTPKIPTLSSETQNGPDPSLTYRPNVEKDAYRNFKSGNLFDRVFNTYKLMHTNQTMEFVKQKHSDWSSCSHAKMSMMDAIMSLDQLVDESDPDVDFPNSFHAFQTAEGIRHAHPDKDWFHLVGLIHDVGKIMSLYNEPQWAVVGDTFPVGCRFQNSIVFRDSTFVNNPDETNPSYKTENGIYQPNCGLDKVFMSWGHDEYLYRVMKFNSCSIPEEGLYMIRFHSFYPWHTNGDYMHLCNDKDLDMLPLVREFNNFDLYTKTTNMPDIEELKPYYQSLMDKYCPGVLHW</sequence>
<evidence type="ECO:0000256" key="9">
    <source>
        <dbReference type="ARBA" id="ARBA00023004"/>
    </source>
</evidence>
<feature type="binding site" evidence="12">
    <location>
        <position position="62"/>
    </location>
    <ligand>
        <name>substrate</name>
    </ligand>
</feature>
<comment type="subcellular location">
    <subcellularLocation>
        <location evidence="1 15">Cytoplasm</location>
    </subcellularLocation>
</comment>
<dbReference type="Ensembl" id="ENSGWIT00000013493.1">
    <property type="protein sequence ID" value="ENSGWIP00000012088.1"/>
    <property type="gene ID" value="ENSGWIG00000007040.1"/>
</dbReference>
<keyword evidence="9 13" id="KW-0408">Iron</keyword>
<feature type="region of interest" description="Disordered" evidence="16">
    <location>
        <begin position="31"/>
        <end position="50"/>
    </location>
</feature>
<dbReference type="UniPathway" id="UPA00111">
    <property type="reaction ID" value="UER00527"/>
</dbReference>
<feature type="binding site" evidence="12">
    <location>
        <begin position="253"/>
        <end position="254"/>
    </location>
    <ligand>
        <name>substrate</name>
    </ligand>
</feature>
<evidence type="ECO:0000256" key="1">
    <source>
        <dbReference type="ARBA" id="ARBA00004496"/>
    </source>
</evidence>
<organism evidence="18 19">
    <name type="scientific">Gouania willdenowi</name>
    <name type="common">Blunt-snouted clingfish</name>
    <name type="synonym">Lepadogaster willdenowi</name>
    <dbReference type="NCBI Taxonomy" id="441366"/>
    <lineage>
        <taxon>Eukaryota</taxon>
        <taxon>Metazoa</taxon>
        <taxon>Chordata</taxon>
        <taxon>Craniata</taxon>
        <taxon>Vertebrata</taxon>
        <taxon>Euteleostomi</taxon>
        <taxon>Actinopterygii</taxon>
        <taxon>Neopterygii</taxon>
        <taxon>Teleostei</taxon>
        <taxon>Neoteleostei</taxon>
        <taxon>Acanthomorphata</taxon>
        <taxon>Ovalentaria</taxon>
        <taxon>Blenniimorphae</taxon>
        <taxon>Blenniiformes</taxon>
        <taxon>Gobiesocoidei</taxon>
        <taxon>Gobiesocidae</taxon>
        <taxon>Gobiesocinae</taxon>
        <taxon>Gouania</taxon>
    </lineage>
</organism>
<dbReference type="Proteomes" id="UP000694680">
    <property type="component" value="Chromosome 6"/>
</dbReference>
<dbReference type="SUPFAM" id="SSF109604">
    <property type="entry name" value="HD-domain/PDEase-like"/>
    <property type="match status" value="1"/>
</dbReference>
<protein>
    <recommendedName>
        <fullName evidence="5 15">Inositol oxygenase</fullName>
        <ecNumber evidence="4 15">1.13.99.1</ecNumber>
    </recommendedName>
    <alternativeName>
        <fullName evidence="10 15">Myo-inositol oxygenase</fullName>
    </alternativeName>
</protein>
<evidence type="ECO:0000256" key="10">
    <source>
        <dbReference type="ARBA" id="ARBA00029668"/>
    </source>
</evidence>
<feature type="binding site" evidence="13">
    <location>
        <position position="157"/>
    </location>
    <ligand>
        <name>Fe cation</name>
        <dbReference type="ChEBI" id="CHEBI:24875"/>
        <label>1</label>
    </ligand>
</feature>
<dbReference type="Pfam" id="PF05153">
    <property type="entry name" value="MIOX"/>
    <property type="match status" value="1"/>
</dbReference>
<dbReference type="Ensembl" id="ENSGWIT00000013552.1">
    <property type="protein sequence ID" value="ENSGWIP00000012146.1"/>
    <property type="gene ID" value="ENSGWIG00000007077.1"/>
</dbReference>
<evidence type="ECO:0000256" key="16">
    <source>
        <dbReference type="SAM" id="MobiDB-lite"/>
    </source>
</evidence>
<evidence type="ECO:0000256" key="11">
    <source>
        <dbReference type="ARBA" id="ARBA00048271"/>
    </source>
</evidence>
<evidence type="ECO:0000256" key="7">
    <source>
        <dbReference type="ARBA" id="ARBA00022723"/>
    </source>
</evidence>
<name>A0A8C5DV53_GOUWI</name>
<accession>A0A8C5DV53</accession>
<evidence type="ECO:0000256" key="12">
    <source>
        <dbReference type="PIRSR" id="PIRSR607828-1"/>
    </source>
</evidence>
<evidence type="ECO:0000256" key="13">
    <source>
        <dbReference type="PIRSR" id="PIRSR607828-2"/>
    </source>
</evidence>
<dbReference type="AlphaFoldDB" id="A0A8C5DV53"/>
<feature type="modified residue" description="Phosphoserine" evidence="14">
    <location>
        <position position="66"/>
    </location>
</feature>
<keyword evidence="7 13" id="KW-0479">Metal-binding</keyword>
<comment type="pathway">
    <text evidence="2 15">Polyol metabolism; myo-inositol degradation into D-glucuronate; D-glucuronate from myo-inositol: step 1/1.</text>
</comment>
<feature type="compositionally biased region" description="Polar residues" evidence="16">
    <location>
        <begin position="37"/>
        <end position="46"/>
    </location>
</feature>
<dbReference type="PANTHER" id="PTHR12588">
    <property type="entry name" value="MYOINOSITOL OXYGENASE"/>
    <property type="match status" value="1"/>
</dbReference>
<evidence type="ECO:0000256" key="2">
    <source>
        <dbReference type="ARBA" id="ARBA00005167"/>
    </source>
</evidence>
<keyword evidence="19" id="KW-1185">Reference proteome</keyword>
<evidence type="ECO:0000256" key="5">
    <source>
        <dbReference type="ARBA" id="ARBA00019269"/>
    </source>
</evidence>
<dbReference type="GO" id="GO:0005506">
    <property type="term" value="F:iron ion binding"/>
    <property type="evidence" value="ECO:0007669"/>
    <property type="project" value="InterPro"/>
</dbReference>
<feature type="binding site" evidence="13">
    <location>
        <position position="156"/>
    </location>
    <ligand>
        <name>Fe cation</name>
        <dbReference type="ChEBI" id="CHEBI:24875"/>
        <label>1</label>
    </ligand>
</feature>
<dbReference type="EC" id="1.13.99.1" evidence="4 15"/>
<comment type="similarity">
    <text evidence="3 15">Belongs to the myo-inositol oxygenase family.</text>
</comment>
<dbReference type="InterPro" id="IPR007828">
    <property type="entry name" value="Inositol_oxygenase"/>
</dbReference>
<dbReference type="GO" id="GO:0019310">
    <property type="term" value="P:inositol catabolic process"/>
    <property type="evidence" value="ECO:0007669"/>
    <property type="project" value="UniProtKB-UniRule"/>
</dbReference>
<comment type="catalytic activity">
    <reaction evidence="11 15">
        <text>myo-inositol + O2 = D-glucuronate + H2O + H(+)</text>
        <dbReference type="Rhea" id="RHEA:23696"/>
        <dbReference type="ChEBI" id="CHEBI:15377"/>
        <dbReference type="ChEBI" id="CHEBI:15378"/>
        <dbReference type="ChEBI" id="CHEBI:15379"/>
        <dbReference type="ChEBI" id="CHEBI:17268"/>
        <dbReference type="ChEBI" id="CHEBI:58720"/>
        <dbReference type="EC" id="1.13.99.1"/>
    </reaction>
</comment>
<reference evidence="18" key="1">
    <citation type="submission" date="2020-06" db="EMBL/GenBank/DDBJ databases">
        <authorList>
            <consortium name="Wellcome Sanger Institute Data Sharing"/>
        </authorList>
    </citation>
    <scope>NUCLEOTIDE SEQUENCE [LARGE SCALE GENOMIC DNA]</scope>
</reference>
<comment type="cofactor">
    <cofactor evidence="13 15">
        <name>Fe cation</name>
        <dbReference type="ChEBI" id="CHEBI:24875"/>
    </cofactor>
    <text evidence="13 15">Binds 2 iron ions per subunit.</text>
</comment>
<feature type="binding site" evidence="13">
    <location>
        <position position="131"/>
    </location>
    <ligand>
        <name>Fe cation</name>
        <dbReference type="ChEBI" id="CHEBI:24875"/>
        <label>1</label>
    </ligand>
</feature>
<feature type="binding site" evidence="12">
    <location>
        <position position="160"/>
    </location>
    <ligand>
        <name>substrate</name>
    </ligand>
</feature>
<evidence type="ECO:0000256" key="14">
    <source>
        <dbReference type="PIRSR" id="PIRSR607828-3"/>
    </source>
</evidence>
<feature type="binding site" evidence="12">
    <location>
        <begin position="118"/>
        <end position="120"/>
    </location>
    <ligand>
        <name>substrate</name>
    </ligand>
</feature>
<evidence type="ECO:0000256" key="6">
    <source>
        <dbReference type="ARBA" id="ARBA00022490"/>
    </source>
</evidence>